<sequence length="104" mass="11521">MQAFASSPSQRCRTLLSLCPLASCERLHCLLACWWLLEIVHSVFKLILHSSSYFPAIAYGTASMVIPTILQRVSSSTALITPLITTINFEVFINLPLSVVLTRP</sequence>
<dbReference type="AlphaFoldDB" id="A0A395HCE3"/>
<dbReference type="GeneID" id="37219110"/>
<keyword evidence="2" id="KW-1185">Reference proteome</keyword>
<accession>A0A395HCE3</accession>
<organism evidence="1 2">
    <name type="scientific">Aspergillus ibericus CBS 121593</name>
    <dbReference type="NCBI Taxonomy" id="1448316"/>
    <lineage>
        <taxon>Eukaryota</taxon>
        <taxon>Fungi</taxon>
        <taxon>Dikarya</taxon>
        <taxon>Ascomycota</taxon>
        <taxon>Pezizomycotina</taxon>
        <taxon>Eurotiomycetes</taxon>
        <taxon>Eurotiomycetidae</taxon>
        <taxon>Eurotiales</taxon>
        <taxon>Aspergillaceae</taxon>
        <taxon>Aspergillus</taxon>
        <taxon>Aspergillus subgen. Circumdati</taxon>
    </lineage>
</organism>
<protein>
    <submittedName>
        <fullName evidence="1">Uncharacterized protein</fullName>
    </submittedName>
</protein>
<evidence type="ECO:0000313" key="2">
    <source>
        <dbReference type="Proteomes" id="UP000249402"/>
    </source>
</evidence>
<dbReference type="VEuPathDB" id="FungiDB:BO80DRAFT_204952"/>
<dbReference type="RefSeq" id="XP_025578955.1">
    <property type="nucleotide sequence ID" value="XM_025714245.1"/>
</dbReference>
<proteinExistence type="predicted"/>
<name>A0A395HCE3_9EURO</name>
<dbReference type="Proteomes" id="UP000249402">
    <property type="component" value="Unassembled WGS sequence"/>
</dbReference>
<gene>
    <name evidence="1" type="ORF">BO80DRAFT_204952</name>
</gene>
<dbReference type="EMBL" id="KZ824423">
    <property type="protein sequence ID" value="RAL04628.1"/>
    <property type="molecule type" value="Genomic_DNA"/>
</dbReference>
<evidence type="ECO:0000313" key="1">
    <source>
        <dbReference type="EMBL" id="RAL04628.1"/>
    </source>
</evidence>
<reference evidence="1 2" key="1">
    <citation type="submission" date="2018-02" db="EMBL/GenBank/DDBJ databases">
        <title>The genomes of Aspergillus section Nigri reveals drivers in fungal speciation.</title>
        <authorList>
            <consortium name="DOE Joint Genome Institute"/>
            <person name="Vesth T.C."/>
            <person name="Nybo J."/>
            <person name="Theobald S."/>
            <person name="Brandl J."/>
            <person name="Frisvad J.C."/>
            <person name="Nielsen K.F."/>
            <person name="Lyhne E.K."/>
            <person name="Kogle M.E."/>
            <person name="Kuo A."/>
            <person name="Riley R."/>
            <person name="Clum A."/>
            <person name="Nolan M."/>
            <person name="Lipzen A."/>
            <person name="Salamov A."/>
            <person name="Henrissat B."/>
            <person name="Wiebenga A."/>
            <person name="De vries R.P."/>
            <person name="Grigoriev I.V."/>
            <person name="Mortensen U.H."/>
            <person name="Andersen M.R."/>
            <person name="Baker S.E."/>
        </authorList>
    </citation>
    <scope>NUCLEOTIDE SEQUENCE [LARGE SCALE GENOMIC DNA]</scope>
    <source>
        <strain evidence="1 2">CBS 121593</strain>
    </source>
</reference>